<feature type="chain" id="PRO_5002102785" description="Lipoprotein" evidence="1">
    <location>
        <begin position="21"/>
        <end position="266"/>
    </location>
</feature>
<dbReference type="EMBL" id="CP010311">
    <property type="protein sequence ID" value="AJF05658.1"/>
    <property type="molecule type" value="Genomic_DNA"/>
</dbReference>
<dbReference type="HOGENOM" id="CLU_071268_0_0_7"/>
<evidence type="ECO:0000256" key="1">
    <source>
        <dbReference type="SAM" id="SignalP"/>
    </source>
</evidence>
<dbReference type="Proteomes" id="UP000035036">
    <property type="component" value="Chromosome"/>
</dbReference>
<feature type="signal peptide" evidence="1">
    <location>
        <begin position="1"/>
        <end position="20"/>
    </location>
</feature>
<evidence type="ECO:0008006" key="4">
    <source>
        <dbReference type="Google" id="ProtNLM"/>
    </source>
</evidence>
<dbReference type="KEGG" id="gsb:GSUB_02480"/>
<name>A0A0B5FED4_9BACT</name>
<keyword evidence="3" id="KW-1185">Reference proteome</keyword>
<dbReference type="RefSeq" id="WP_040199040.1">
    <property type="nucleotide sequence ID" value="NZ_CP010311.1"/>
</dbReference>
<evidence type="ECO:0000313" key="2">
    <source>
        <dbReference type="EMBL" id="AJF05658.1"/>
    </source>
</evidence>
<dbReference type="PROSITE" id="PS51257">
    <property type="entry name" value="PROKAR_LIPOPROTEIN"/>
    <property type="match status" value="1"/>
</dbReference>
<protein>
    <recommendedName>
        <fullName evidence="4">Lipoprotein</fullName>
    </recommendedName>
</protein>
<dbReference type="STRING" id="483547.GSUB_02480"/>
<accession>A0A0B5FED4</accession>
<reference evidence="2 3" key="1">
    <citation type="journal article" date="2015" name="Genome Announc.">
        <title>Genomes of Geoalkalibacter ferrihydriticus Z-0531T and Geoalkalibacter subterraneus Red1T, Two Haloalkaliphilic Metal-Reducing Deltaproteobacteria.</title>
        <authorList>
            <person name="Badalamenti J.P."/>
            <person name="Krajmalnik-Brown R."/>
            <person name="Torres C.I."/>
            <person name="Bond D.R."/>
        </authorList>
    </citation>
    <scope>NUCLEOTIDE SEQUENCE [LARGE SCALE GENOMIC DNA]</scope>
    <source>
        <strain evidence="2 3">Red1</strain>
    </source>
</reference>
<gene>
    <name evidence="2" type="ORF">GSUB_02480</name>
</gene>
<sequence length="266" mass="30029">MKKRVLKVLAVCLASAFLAACGGGNYQIPRDEFKQQVRTLAVLPILVDEQSNIRHPEAQKVVDLLRRHSQGREARLAELLRDAGSFFDVREVTQKPRDLAGRLLVRAPGEGGEDVLPYDFSGPVARKLTEEYVVDALLVIVLHGGDVTEKRWDRTRLNYLEAPYNSILAAALVIDRSGTVLWRLDEGQGRTFFTLQYPDFDEARYNKTQNVALKFLTVDGIERTLEEAEGGLIGREDYPKLYADLFDRIRKALKPGLMNPFARDSK</sequence>
<organism evidence="2 3">
    <name type="scientific">Geoalkalibacter subterraneus</name>
    <dbReference type="NCBI Taxonomy" id="483547"/>
    <lineage>
        <taxon>Bacteria</taxon>
        <taxon>Pseudomonadati</taxon>
        <taxon>Thermodesulfobacteriota</taxon>
        <taxon>Desulfuromonadia</taxon>
        <taxon>Desulfuromonadales</taxon>
        <taxon>Geoalkalibacteraceae</taxon>
        <taxon>Geoalkalibacter</taxon>
    </lineage>
</organism>
<dbReference type="AlphaFoldDB" id="A0A0B5FED4"/>
<keyword evidence="1" id="KW-0732">Signal</keyword>
<dbReference type="OrthoDB" id="5387044at2"/>
<evidence type="ECO:0000313" key="3">
    <source>
        <dbReference type="Proteomes" id="UP000035036"/>
    </source>
</evidence>
<proteinExistence type="predicted"/>